<evidence type="ECO:0000313" key="1">
    <source>
        <dbReference type="EMBL" id="EFU89412.1"/>
    </source>
</evidence>
<accession>A0ABC9P3E0</accession>
<dbReference type="Gene3D" id="3.40.50.300">
    <property type="entry name" value="P-loop containing nucleotide triphosphate hydrolases"/>
    <property type="match status" value="1"/>
</dbReference>
<feature type="non-terminal residue" evidence="1">
    <location>
        <position position="1"/>
    </location>
</feature>
<dbReference type="PANTHER" id="PTHR30121">
    <property type="entry name" value="UNCHARACTERIZED PROTEIN YJGR-RELATED"/>
    <property type="match status" value="1"/>
</dbReference>
<dbReference type="EMBL" id="AEBE01000107">
    <property type="protein sequence ID" value="EFU89412.1"/>
    <property type="molecule type" value="Genomic_DNA"/>
</dbReference>
<dbReference type="InterPro" id="IPR027417">
    <property type="entry name" value="P-loop_NTPase"/>
</dbReference>
<dbReference type="PANTHER" id="PTHR30121:SF6">
    <property type="entry name" value="SLR6007 PROTEIN"/>
    <property type="match status" value="1"/>
</dbReference>
<dbReference type="Proteomes" id="UP000004933">
    <property type="component" value="Unassembled WGS sequence"/>
</dbReference>
<name>A0ABC9P3E0_ENTFL</name>
<dbReference type="Pfam" id="PF12846">
    <property type="entry name" value="AAA_10"/>
    <property type="match status" value="1"/>
</dbReference>
<protein>
    <submittedName>
        <fullName evidence="1">Uncharacterized protein</fullName>
    </submittedName>
</protein>
<organism evidence="1 2">
    <name type="scientific">Enterococcus faecalis TX0630</name>
    <dbReference type="NCBI Taxonomy" id="749508"/>
    <lineage>
        <taxon>Bacteria</taxon>
        <taxon>Bacillati</taxon>
        <taxon>Bacillota</taxon>
        <taxon>Bacilli</taxon>
        <taxon>Lactobacillales</taxon>
        <taxon>Enterococcaceae</taxon>
        <taxon>Enterococcus</taxon>
    </lineage>
</organism>
<dbReference type="InterPro" id="IPR051162">
    <property type="entry name" value="T4SS_component"/>
</dbReference>
<sequence>KKHLTKVIEVIREKDPKLANLISGHNVGLGKILLGNDYSEPIRFENQINVLGTQGLKIPTQAEIDSGRLNNEQIAGMSIMEVIMKMTTIFSTDKTEDAAIIFDEAKGFEDTAQGRFLIEGSLRQGRANMTDIYLVTQAFMDYDKEDKKELLSYKFAFRPNQKEAQKKVLEFFGMDTNPANIQLINELKSGTCLFQDHRGRSQPIAIDVLFDSWLMAVSSTNKEDEATQMALAMEQGS</sequence>
<gene>
    <name evidence="1" type="ORF">HMPREF9511_02612</name>
</gene>
<proteinExistence type="predicted"/>
<evidence type="ECO:0000313" key="2">
    <source>
        <dbReference type="Proteomes" id="UP000004933"/>
    </source>
</evidence>
<reference evidence="1 2" key="1">
    <citation type="submission" date="2010-09" db="EMBL/GenBank/DDBJ databases">
        <authorList>
            <person name="Weinstock G."/>
            <person name="Sodergren E."/>
            <person name="Clifton S."/>
            <person name="Fulton L."/>
            <person name="Fulton B."/>
            <person name="Courtney L."/>
            <person name="Fronick C."/>
            <person name="Harrison M."/>
            <person name="Strong C."/>
            <person name="Farmer C."/>
            <person name="Delahaunty K."/>
            <person name="Markovic C."/>
            <person name="Hall O."/>
            <person name="Minx P."/>
            <person name="Tomlinson C."/>
            <person name="Mitreva M."/>
            <person name="Hou S."/>
            <person name="Chen J."/>
            <person name="Wollam A."/>
            <person name="Pepin K.H."/>
            <person name="Johnson M."/>
            <person name="Bhonagiri V."/>
            <person name="Zhang X."/>
            <person name="Suruliraj S."/>
            <person name="Warren W."/>
            <person name="Chinwalla A."/>
            <person name="Mardis E.R."/>
            <person name="Wilson R.K."/>
        </authorList>
    </citation>
    <scope>NUCLEOTIDE SEQUENCE [LARGE SCALE GENOMIC DNA]</scope>
    <source>
        <strain evidence="1 2">TX0630</strain>
    </source>
</reference>
<dbReference type="RefSeq" id="WP_002393480.1">
    <property type="nucleotide sequence ID" value="NZ_GL454846.1"/>
</dbReference>
<dbReference type="AlphaFoldDB" id="A0ABC9P3E0"/>
<comment type="caution">
    <text evidence="1">The sequence shown here is derived from an EMBL/GenBank/DDBJ whole genome shotgun (WGS) entry which is preliminary data.</text>
</comment>